<proteinExistence type="predicted"/>
<dbReference type="InterPro" id="IPR001347">
    <property type="entry name" value="SIS_dom"/>
</dbReference>
<evidence type="ECO:0000259" key="5">
    <source>
        <dbReference type="PROSITE" id="PS51464"/>
    </source>
</evidence>
<dbReference type="EMBL" id="SRHY01000054">
    <property type="protein sequence ID" value="TFJ91410.1"/>
    <property type="molecule type" value="Genomic_DNA"/>
</dbReference>
<dbReference type="SUPFAM" id="SSF53697">
    <property type="entry name" value="SIS domain"/>
    <property type="match status" value="1"/>
</dbReference>
<keyword evidence="7" id="KW-1185">Reference proteome</keyword>
<keyword evidence="2" id="KW-0238">DNA-binding</keyword>
<dbReference type="InterPro" id="IPR009057">
    <property type="entry name" value="Homeodomain-like_sf"/>
</dbReference>
<protein>
    <submittedName>
        <fullName evidence="6">MurR/RpiR family transcriptional regulator</fullName>
    </submittedName>
</protein>
<evidence type="ECO:0000313" key="7">
    <source>
        <dbReference type="Proteomes" id="UP000298484"/>
    </source>
</evidence>
<dbReference type="Pfam" id="PF01380">
    <property type="entry name" value="SIS"/>
    <property type="match status" value="1"/>
</dbReference>
<dbReference type="InterPro" id="IPR035472">
    <property type="entry name" value="RpiR-like_SIS"/>
</dbReference>
<dbReference type="GO" id="GO:0003700">
    <property type="term" value="F:DNA-binding transcription factor activity"/>
    <property type="evidence" value="ECO:0007669"/>
    <property type="project" value="InterPro"/>
</dbReference>
<dbReference type="GO" id="GO:1901135">
    <property type="term" value="P:carbohydrate derivative metabolic process"/>
    <property type="evidence" value="ECO:0007669"/>
    <property type="project" value="InterPro"/>
</dbReference>
<evidence type="ECO:0000256" key="2">
    <source>
        <dbReference type="ARBA" id="ARBA00023125"/>
    </source>
</evidence>
<feature type="domain" description="SIS" evidence="5">
    <location>
        <begin position="106"/>
        <end position="252"/>
    </location>
</feature>
<dbReference type="PROSITE" id="PS51464">
    <property type="entry name" value="SIS"/>
    <property type="match status" value="1"/>
</dbReference>
<dbReference type="InterPro" id="IPR046348">
    <property type="entry name" value="SIS_dom_sf"/>
</dbReference>
<organism evidence="6 7">
    <name type="scientific">Lentibacillus salicampi</name>
    <dbReference type="NCBI Taxonomy" id="175306"/>
    <lineage>
        <taxon>Bacteria</taxon>
        <taxon>Bacillati</taxon>
        <taxon>Bacillota</taxon>
        <taxon>Bacilli</taxon>
        <taxon>Bacillales</taxon>
        <taxon>Bacillaceae</taxon>
        <taxon>Lentibacillus</taxon>
    </lineage>
</organism>
<dbReference type="InterPro" id="IPR000281">
    <property type="entry name" value="HTH_RpiR"/>
</dbReference>
<evidence type="ECO:0000256" key="3">
    <source>
        <dbReference type="ARBA" id="ARBA00023163"/>
    </source>
</evidence>
<dbReference type="Proteomes" id="UP000298484">
    <property type="component" value="Unassembled WGS sequence"/>
</dbReference>
<dbReference type="OrthoDB" id="6590756at2"/>
<dbReference type="InterPro" id="IPR036388">
    <property type="entry name" value="WH-like_DNA-bd_sf"/>
</dbReference>
<dbReference type="SUPFAM" id="SSF46689">
    <property type="entry name" value="Homeodomain-like"/>
    <property type="match status" value="1"/>
</dbReference>
<evidence type="ECO:0000256" key="1">
    <source>
        <dbReference type="ARBA" id="ARBA00023015"/>
    </source>
</evidence>
<dbReference type="Gene3D" id="3.40.50.10490">
    <property type="entry name" value="Glucose-6-phosphate isomerase like protein, domain 1"/>
    <property type="match status" value="1"/>
</dbReference>
<evidence type="ECO:0000259" key="4">
    <source>
        <dbReference type="PROSITE" id="PS51071"/>
    </source>
</evidence>
<gene>
    <name evidence="6" type="ORF">E4U82_17800</name>
</gene>
<feature type="domain" description="HTH rpiR-type" evidence="4">
    <location>
        <begin position="1"/>
        <end position="77"/>
    </location>
</feature>
<dbReference type="PROSITE" id="PS51071">
    <property type="entry name" value="HTH_RPIR"/>
    <property type="match status" value="1"/>
</dbReference>
<dbReference type="CDD" id="cd05013">
    <property type="entry name" value="SIS_RpiR"/>
    <property type="match status" value="1"/>
</dbReference>
<dbReference type="GO" id="GO:0097367">
    <property type="term" value="F:carbohydrate derivative binding"/>
    <property type="evidence" value="ECO:0007669"/>
    <property type="project" value="InterPro"/>
</dbReference>
<dbReference type="InterPro" id="IPR047640">
    <property type="entry name" value="RpiR-like"/>
</dbReference>
<dbReference type="PANTHER" id="PTHR30514">
    <property type="entry name" value="GLUCOKINASE"/>
    <property type="match status" value="1"/>
</dbReference>
<dbReference type="GO" id="GO:0003677">
    <property type="term" value="F:DNA binding"/>
    <property type="evidence" value="ECO:0007669"/>
    <property type="project" value="UniProtKB-KW"/>
</dbReference>
<comment type="caution">
    <text evidence="6">The sequence shown here is derived from an EMBL/GenBank/DDBJ whole genome shotgun (WGS) entry which is preliminary data.</text>
</comment>
<dbReference type="Pfam" id="PF01418">
    <property type="entry name" value="HTH_6"/>
    <property type="match status" value="1"/>
</dbReference>
<name>A0A4Y9A962_9BACI</name>
<evidence type="ECO:0000313" key="6">
    <source>
        <dbReference type="EMBL" id="TFJ91410.1"/>
    </source>
</evidence>
<reference evidence="6 7" key="1">
    <citation type="submission" date="2019-03" db="EMBL/GenBank/DDBJ databases">
        <title>Genome sequence of Lentibacillus salicampi ATCC BAA-719.</title>
        <authorList>
            <person name="Maclea K.S."/>
            <person name="Simoes Junior M."/>
        </authorList>
    </citation>
    <scope>NUCLEOTIDE SEQUENCE [LARGE SCALE GENOMIC DNA]</scope>
    <source>
        <strain evidence="6 7">ATCC BAA-719</strain>
    </source>
</reference>
<keyword evidence="1" id="KW-0805">Transcription regulation</keyword>
<sequence length="252" mass="28692">MQLEEIINENYEQLSKNDLQVLKYILNHKETSRNLGINELSELCFVSRSSIHRMTKKLGFSGYSEFRVFIKWEEQAEQPDGNHVDVLESDLTVTLKNLSSTDFETISQLLHNAERIFIYGTGTAQITCAIEAQRLFATINRFITIIHDKVEFESISSNINENDVVIILSLSGDTQSLIPQVKQLSAKGLDFISITNLKNSRLAQMSPYNIYATTTANNSKSGTEIVSFIPFHITIEYMFRKYVEYIDGIGDN</sequence>
<dbReference type="Gene3D" id="1.10.10.10">
    <property type="entry name" value="Winged helix-like DNA-binding domain superfamily/Winged helix DNA-binding domain"/>
    <property type="match status" value="1"/>
</dbReference>
<dbReference type="AlphaFoldDB" id="A0A4Y9A962"/>
<accession>A0A4Y9A962</accession>
<dbReference type="RefSeq" id="WP_135111529.1">
    <property type="nucleotide sequence ID" value="NZ_SRHY01000054.1"/>
</dbReference>
<dbReference type="PANTHER" id="PTHR30514:SF1">
    <property type="entry name" value="HTH-TYPE TRANSCRIPTIONAL REGULATOR HEXR-RELATED"/>
    <property type="match status" value="1"/>
</dbReference>
<keyword evidence="3" id="KW-0804">Transcription</keyword>